<evidence type="ECO:0000313" key="1">
    <source>
        <dbReference type="EMBL" id="MBA4615338.1"/>
    </source>
</evidence>
<sequence>MKIQSSIETVYGEYCFRHTWRPFLETKYSLRCSLRLKVYPITKFWPQNEILLIFSSRAALLNSSQSRADQRESGVEGGRSCHCKASACSVANGWVVSGI</sequence>
<reference evidence="1" key="1">
    <citation type="journal article" date="2013" name="J. Plant Res.">
        <title>Effect of fungi and light on seed germination of three Opuntia species from semiarid lands of central Mexico.</title>
        <authorList>
            <person name="Delgado-Sanchez P."/>
            <person name="Jimenez-Bremont J.F."/>
            <person name="Guerrero-Gonzalez Mde L."/>
            <person name="Flores J."/>
        </authorList>
    </citation>
    <scope>NUCLEOTIDE SEQUENCE</scope>
    <source>
        <tissue evidence="1">Cladode</tissue>
    </source>
</reference>
<accession>A0A7C8YD50</accession>
<organism evidence="1">
    <name type="scientific">Opuntia streptacantha</name>
    <name type="common">Prickly pear cactus</name>
    <name type="synonym">Opuntia cardona</name>
    <dbReference type="NCBI Taxonomy" id="393608"/>
    <lineage>
        <taxon>Eukaryota</taxon>
        <taxon>Viridiplantae</taxon>
        <taxon>Streptophyta</taxon>
        <taxon>Embryophyta</taxon>
        <taxon>Tracheophyta</taxon>
        <taxon>Spermatophyta</taxon>
        <taxon>Magnoliopsida</taxon>
        <taxon>eudicotyledons</taxon>
        <taxon>Gunneridae</taxon>
        <taxon>Pentapetalae</taxon>
        <taxon>Caryophyllales</taxon>
        <taxon>Cactineae</taxon>
        <taxon>Cactaceae</taxon>
        <taxon>Opuntioideae</taxon>
        <taxon>Opuntia</taxon>
    </lineage>
</organism>
<name>A0A7C8YD50_OPUST</name>
<proteinExistence type="predicted"/>
<dbReference type="AlphaFoldDB" id="A0A7C8YD50"/>
<dbReference type="EMBL" id="GISG01007023">
    <property type="protein sequence ID" value="MBA4615338.1"/>
    <property type="molecule type" value="Transcribed_RNA"/>
</dbReference>
<reference evidence="1" key="2">
    <citation type="submission" date="2020-07" db="EMBL/GenBank/DDBJ databases">
        <authorList>
            <person name="Vera ALvarez R."/>
            <person name="Arias-Moreno D.M."/>
            <person name="Jimenez-Jacinto V."/>
            <person name="Jimenez-Bremont J.F."/>
            <person name="Swaminathan K."/>
            <person name="Moose S.P."/>
            <person name="Guerrero-Gonzalez M.L."/>
            <person name="Marino-Ramirez L."/>
            <person name="Landsman D."/>
            <person name="Rodriguez-Kessler M."/>
            <person name="Delgado-Sanchez P."/>
        </authorList>
    </citation>
    <scope>NUCLEOTIDE SEQUENCE</scope>
    <source>
        <tissue evidence="1">Cladode</tissue>
    </source>
</reference>
<protein>
    <submittedName>
        <fullName evidence="1">Uncharacterized protein</fullName>
    </submittedName>
</protein>